<keyword evidence="5" id="KW-1185">Reference proteome</keyword>
<evidence type="ECO:0000256" key="2">
    <source>
        <dbReference type="ARBA" id="ARBA00022704"/>
    </source>
</evidence>
<dbReference type="InterPro" id="IPR052781">
    <property type="entry name" value="Cys_protease_inhibitor_I42"/>
</dbReference>
<dbReference type="Proteomes" id="UP000280434">
    <property type="component" value="Unassembled WGS sequence"/>
</dbReference>
<organism evidence="4 5">
    <name type="scientific">Trinickia fusca</name>
    <dbReference type="NCBI Taxonomy" id="2419777"/>
    <lineage>
        <taxon>Bacteria</taxon>
        <taxon>Pseudomonadati</taxon>
        <taxon>Pseudomonadota</taxon>
        <taxon>Betaproteobacteria</taxon>
        <taxon>Burkholderiales</taxon>
        <taxon>Burkholderiaceae</taxon>
        <taxon>Trinickia</taxon>
    </lineage>
</organism>
<gene>
    <name evidence="4" type="ORF">D7S89_20830</name>
</gene>
<dbReference type="PANTHER" id="PTHR36530">
    <property type="entry name" value="INHIBITOR OF CYSTEINE PEPTIDASE"/>
    <property type="match status" value="1"/>
</dbReference>
<dbReference type="InterPro" id="IPR018990">
    <property type="entry name" value="Prot_inh_I42_chagasin"/>
</dbReference>
<evidence type="ECO:0000256" key="1">
    <source>
        <dbReference type="ARBA" id="ARBA00022690"/>
    </source>
</evidence>
<dbReference type="AlphaFoldDB" id="A0A494X4H3"/>
<dbReference type="PANTHER" id="PTHR36530:SF1">
    <property type="entry name" value="AMOEBIASIN-1"/>
    <property type="match status" value="1"/>
</dbReference>
<keyword evidence="1" id="KW-0646">Protease inhibitor</keyword>
<dbReference type="SUPFAM" id="SSF141066">
    <property type="entry name" value="ICP-like"/>
    <property type="match status" value="1"/>
</dbReference>
<evidence type="ECO:0000313" key="4">
    <source>
        <dbReference type="EMBL" id="RKP45270.1"/>
    </source>
</evidence>
<accession>A0A494X4H3</accession>
<dbReference type="Pfam" id="PF09394">
    <property type="entry name" value="Inhibitor_I42"/>
    <property type="match status" value="1"/>
</dbReference>
<name>A0A494X4H3_9BURK</name>
<comment type="caution">
    <text evidence="4">The sequence shown here is derived from an EMBL/GenBank/DDBJ whole genome shotgun (WGS) entry which is preliminary data.</text>
</comment>
<protein>
    <recommendedName>
        <fullName evidence="3">Proteinase inhibitor I42 chagasin domain-containing protein</fullName>
    </recommendedName>
</protein>
<dbReference type="EMBL" id="RBZV01000010">
    <property type="protein sequence ID" value="RKP45270.1"/>
    <property type="molecule type" value="Genomic_DNA"/>
</dbReference>
<dbReference type="GO" id="GO:0004869">
    <property type="term" value="F:cysteine-type endopeptidase inhibitor activity"/>
    <property type="evidence" value="ECO:0007669"/>
    <property type="project" value="UniProtKB-KW"/>
</dbReference>
<keyword evidence="2" id="KW-0789">Thiol protease inhibitor</keyword>
<reference evidence="4 5" key="1">
    <citation type="submission" date="2018-10" db="EMBL/GenBank/DDBJ databases">
        <title>Paraburkholderia sp. 7MK8-2, isolated from soil.</title>
        <authorList>
            <person name="Gao Z.-H."/>
            <person name="Qiu L.-H."/>
        </authorList>
    </citation>
    <scope>NUCLEOTIDE SEQUENCE [LARGE SCALE GENOMIC DNA]</scope>
    <source>
        <strain evidence="4 5">7MK8-2</strain>
    </source>
</reference>
<evidence type="ECO:0000313" key="5">
    <source>
        <dbReference type="Proteomes" id="UP000280434"/>
    </source>
</evidence>
<proteinExistence type="predicted"/>
<feature type="domain" description="Proteinase inhibitor I42 chagasin" evidence="3">
    <location>
        <begin position="46"/>
        <end position="125"/>
    </location>
</feature>
<dbReference type="InterPro" id="IPR036331">
    <property type="entry name" value="Chagasin-like_sf"/>
</dbReference>
<dbReference type="Gene3D" id="2.60.40.2020">
    <property type="match status" value="1"/>
</dbReference>
<sequence>MVGVPEHFSISRPSGMPVSTRRFAMTLPVFSQADDGSMRVLPTPGEFALELEETPTTGYRWQLDFDQALTLLSSDLALADGAPPGAGGIRRWVFQIDQPGEFSIRAKLWREWQGEGSVISRCRLTVQVLN</sequence>
<evidence type="ECO:0000259" key="3">
    <source>
        <dbReference type="Pfam" id="PF09394"/>
    </source>
</evidence>